<keyword evidence="1" id="KW-1133">Transmembrane helix</keyword>
<evidence type="ECO:0000313" key="3">
    <source>
        <dbReference type="Proteomes" id="UP001164459"/>
    </source>
</evidence>
<protein>
    <submittedName>
        <fullName evidence="2">Uncharacterized protein</fullName>
    </submittedName>
</protein>
<keyword evidence="3" id="KW-1185">Reference proteome</keyword>
<feature type="transmembrane region" description="Helical" evidence="1">
    <location>
        <begin position="40"/>
        <end position="58"/>
    </location>
</feature>
<name>A0ABY7GX02_9BACT</name>
<organism evidence="2 3">
    <name type="scientific">Nannocystis punicea</name>
    <dbReference type="NCBI Taxonomy" id="2995304"/>
    <lineage>
        <taxon>Bacteria</taxon>
        <taxon>Pseudomonadati</taxon>
        <taxon>Myxococcota</taxon>
        <taxon>Polyangia</taxon>
        <taxon>Nannocystales</taxon>
        <taxon>Nannocystaceae</taxon>
        <taxon>Nannocystis</taxon>
    </lineage>
</organism>
<feature type="transmembrane region" description="Helical" evidence="1">
    <location>
        <begin position="65"/>
        <end position="84"/>
    </location>
</feature>
<dbReference type="Proteomes" id="UP001164459">
    <property type="component" value="Chromosome"/>
</dbReference>
<keyword evidence="1" id="KW-0812">Transmembrane</keyword>
<accession>A0ABY7GX02</accession>
<evidence type="ECO:0000313" key="2">
    <source>
        <dbReference type="EMBL" id="WAS91399.1"/>
    </source>
</evidence>
<dbReference type="RefSeq" id="WP_269033763.1">
    <property type="nucleotide sequence ID" value="NZ_CP114040.1"/>
</dbReference>
<feature type="transmembrane region" description="Helical" evidence="1">
    <location>
        <begin position="7"/>
        <end position="28"/>
    </location>
</feature>
<dbReference type="EMBL" id="CP114040">
    <property type="protein sequence ID" value="WAS91399.1"/>
    <property type="molecule type" value="Genomic_DNA"/>
</dbReference>
<keyword evidence="1" id="KW-0472">Membrane</keyword>
<gene>
    <name evidence="2" type="ORF">O0S08_34870</name>
</gene>
<reference evidence="2" key="1">
    <citation type="submission" date="2022-11" db="EMBL/GenBank/DDBJ databases">
        <title>Minimal conservation of predation-associated metabolite biosynthetic gene clusters underscores biosynthetic potential of Myxococcota including descriptions for ten novel species: Archangium lansinium sp. nov., Myxococcus landrumus sp. nov., Nannocystis bai.</title>
        <authorList>
            <person name="Ahearne A."/>
            <person name="Stevens C."/>
            <person name="Dowd S."/>
        </authorList>
    </citation>
    <scope>NUCLEOTIDE SEQUENCE</scope>
    <source>
        <strain evidence="2">Fl3</strain>
    </source>
</reference>
<proteinExistence type="predicted"/>
<evidence type="ECO:0000256" key="1">
    <source>
        <dbReference type="SAM" id="Phobius"/>
    </source>
</evidence>
<sequence>MSPRIRRLFLASAGAFAGFTFAWILVGLFNRGDAFPQGPAVTMLPLLLVGPVLGVLAGRRASSQLAVVTILAFSVLAAVFWARAPAGWWASGPPPMPGAK</sequence>